<accession>A0A0K2SGQ0</accession>
<dbReference type="PANTHER" id="PTHR43335">
    <property type="entry name" value="ABC TRANSPORTER, ATP-BINDING PROTEIN"/>
    <property type="match status" value="1"/>
</dbReference>
<protein>
    <submittedName>
        <fullName evidence="6">Sodium ABC transporter ATP-binding protein</fullName>
    </submittedName>
</protein>
<dbReference type="RefSeq" id="WP_068133031.1">
    <property type="nucleotide sequence ID" value="NZ_AP014924.1"/>
</dbReference>
<proteinExistence type="inferred from homology"/>
<dbReference type="Pfam" id="PF00005">
    <property type="entry name" value="ABC_tran"/>
    <property type="match status" value="1"/>
</dbReference>
<dbReference type="STRING" id="1555112.LIP_0162"/>
<evidence type="ECO:0000313" key="6">
    <source>
        <dbReference type="EMBL" id="BAS26019.1"/>
    </source>
</evidence>
<organism evidence="6 7">
    <name type="scientific">Limnochorda pilosa</name>
    <dbReference type="NCBI Taxonomy" id="1555112"/>
    <lineage>
        <taxon>Bacteria</taxon>
        <taxon>Bacillati</taxon>
        <taxon>Bacillota</taxon>
        <taxon>Limnochordia</taxon>
        <taxon>Limnochordales</taxon>
        <taxon>Limnochordaceae</taxon>
        <taxon>Limnochorda</taxon>
    </lineage>
</organism>
<feature type="domain" description="ABC transporter" evidence="5">
    <location>
        <begin position="2"/>
        <end position="228"/>
    </location>
</feature>
<sequence length="302" mass="33230">MLELRGVAKRFGPVRAVEDVDLTVEEGSIFGLIGPNGAGKTTSMRMILNILEPDAGQISWQGRPVRAVAAREFGYLPEERGLYPRMSVRDELRFFAALRGVSGPQLEHEMDGWLDRFMGDQAGKKVEDLSKGNSQKVQFLAAILHRPRLLILDEPFGGLDPVNVQALKEAVRELNAQGTTILFSSHRMDHVEELCTHLALIDRGRVRLNGSLEEVRGSSGRRYLRLTMQDPGDLDALLQRLPQLQGASLAGGGLEAEVDARLDPQVVLQEALAVGPVRRFEVAPPSLEQVYLEQVGKEAVAP</sequence>
<dbReference type="SUPFAM" id="SSF52540">
    <property type="entry name" value="P-loop containing nucleoside triphosphate hydrolases"/>
    <property type="match status" value="1"/>
</dbReference>
<name>A0A0K2SGQ0_LIMPI</name>
<evidence type="ECO:0000256" key="3">
    <source>
        <dbReference type="ARBA" id="ARBA00022741"/>
    </source>
</evidence>
<dbReference type="PATRIC" id="fig|1555112.3.peg.166"/>
<reference evidence="7" key="2">
    <citation type="journal article" date="2016" name="Int. J. Syst. Evol. Microbiol.">
        <title>Complete genome sequence and cell structure of Limnochorda pilosa, a Gram-negative spore-former within the phylum Firmicutes.</title>
        <authorList>
            <person name="Watanabe M."/>
            <person name="Kojima H."/>
            <person name="Fukui M."/>
        </authorList>
    </citation>
    <scope>NUCLEOTIDE SEQUENCE [LARGE SCALE GENOMIC DNA]</scope>
    <source>
        <strain evidence="7">HC45</strain>
    </source>
</reference>
<dbReference type="GO" id="GO:0016887">
    <property type="term" value="F:ATP hydrolysis activity"/>
    <property type="evidence" value="ECO:0007669"/>
    <property type="project" value="InterPro"/>
</dbReference>
<dbReference type="InterPro" id="IPR003439">
    <property type="entry name" value="ABC_transporter-like_ATP-bd"/>
</dbReference>
<dbReference type="InterPro" id="IPR017871">
    <property type="entry name" value="ABC_transporter-like_CS"/>
</dbReference>
<evidence type="ECO:0000256" key="1">
    <source>
        <dbReference type="ARBA" id="ARBA00005417"/>
    </source>
</evidence>
<dbReference type="OrthoDB" id="9801987at2"/>
<dbReference type="GO" id="GO:0005524">
    <property type="term" value="F:ATP binding"/>
    <property type="evidence" value="ECO:0007669"/>
    <property type="project" value="UniProtKB-KW"/>
</dbReference>
<gene>
    <name evidence="6" type="ORF">LIP_0162</name>
</gene>
<dbReference type="InterPro" id="IPR025302">
    <property type="entry name" value="DrrA1/2-like_C"/>
</dbReference>
<dbReference type="SMART" id="SM00382">
    <property type="entry name" value="AAA"/>
    <property type="match status" value="1"/>
</dbReference>
<keyword evidence="7" id="KW-1185">Reference proteome</keyword>
<dbReference type="Proteomes" id="UP000065807">
    <property type="component" value="Chromosome"/>
</dbReference>
<evidence type="ECO:0000313" key="7">
    <source>
        <dbReference type="Proteomes" id="UP000065807"/>
    </source>
</evidence>
<evidence type="ECO:0000259" key="5">
    <source>
        <dbReference type="PROSITE" id="PS50893"/>
    </source>
</evidence>
<dbReference type="Pfam" id="PF13732">
    <property type="entry name" value="DrrA1-3_C"/>
    <property type="match status" value="1"/>
</dbReference>
<dbReference type="PROSITE" id="PS50893">
    <property type="entry name" value="ABC_TRANSPORTER_2"/>
    <property type="match status" value="1"/>
</dbReference>
<dbReference type="InterPro" id="IPR027417">
    <property type="entry name" value="P-loop_NTPase"/>
</dbReference>
<dbReference type="InterPro" id="IPR003593">
    <property type="entry name" value="AAA+_ATPase"/>
</dbReference>
<reference evidence="7" key="1">
    <citation type="submission" date="2015-07" db="EMBL/GenBank/DDBJ databases">
        <title>Complete genome sequence and phylogenetic analysis of Limnochorda pilosa.</title>
        <authorList>
            <person name="Watanabe M."/>
            <person name="Kojima H."/>
            <person name="Fukui M."/>
        </authorList>
    </citation>
    <scope>NUCLEOTIDE SEQUENCE [LARGE SCALE GENOMIC DNA]</scope>
    <source>
        <strain evidence="7">HC45</strain>
    </source>
</reference>
<dbReference type="KEGG" id="lpil:LIP_0162"/>
<keyword evidence="4 6" id="KW-0067">ATP-binding</keyword>
<comment type="similarity">
    <text evidence="1">Belongs to the ABC transporter superfamily.</text>
</comment>
<evidence type="ECO:0000256" key="2">
    <source>
        <dbReference type="ARBA" id="ARBA00022448"/>
    </source>
</evidence>
<dbReference type="Gene3D" id="3.40.50.300">
    <property type="entry name" value="P-loop containing nucleotide triphosphate hydrolases"/>
    <property type="match status" value="1"/>
</dbReference>
<dbReference type="AlphaFoldDB" id="A0A0K2SGQ0"/>
<keyword evidence="2" id="KW-0813">Transport</keyword>
<evidence type="ECO:0000256" key="4">
    <source>
        <dbReference type="ARBA" id="ARBA00022840"/>
    </source>
</evidence>
<keyword evidence="3" id="KW-0547">Nucleotide-binding</keyword>
<dbReference type="EMBL" id="AP014924">
    <property type="protein sequence ID" value="BAS26019.1"/>
    <property type="molecule type" value="Genomic_DNA"/>
</dbReference>
<dbReference type="PROSITE" id="PS00211">
    <property type="entry name" value="ABC_TRANSPORTER_1"/>
    <property type="match status" value="1"/>
</dbReference>